<organism evidence="1 2">
    <name type="scientific">Pedobacter mendelii</name>
    <dbReference type="NCBI Taxonomy" id="1908240"/>
    <lineage>
        <taxon>Bacteria</taxon>
        <taxon>Pseudomonadati</taxon>
        <taxon>Bacteroidota</taxon>
        <taxon>Sphingobacteriia</taxon>
        <taxon>Sphingobacteriales</taxon>
        <taxon>Sphingobacteriaceae</taxon>
        <taxon>Pedobacter</taxon>
    </lineage>
</organism>
<dbReference type="EMBL" id="BMDJ01000005">
    <property type="protein sequence ID" value="GGI25886.1"/>
    <property type="molecule type" value="Genomic_DNA"/>
</dbReference>
<dbReference type="RefSeq" id="WP_188413752.1">
    <property type="nucleotide sequence ID" value="NZ_BMDJ01000005.1"/>
</dbReference>
<evidence type="ECO:0000313" key="1">
    <source>
        <dbReference type="EMBL" id="GGI25886.1"/>
    </source>
</evidence>
<dbReference type="Proteomes" id="UP000645390">
    <property type="component" value="Unassembled WGS sequence"/>
</dbReference>
<gene>
    <name evidence="1" type="ORF">GCM10008119_19890</name>
</gene>
<protein>
    <submittedName>
        <fullName evidence="1">Heme oxygenase</fullName>
    </submittedName>
</protein>
<dbReference type="CDD" id="cd19166">
    <property type="entry name" value="HemeO-bac"/>
    <property type="match status" value="1"/>
</dbReference>
<dbReference type="Pfam" id="PF01126">
    <property type="entry name" value="Heme_oxygenase"/>
    <property type="match status" value="1"/>
</dbReference>
<dbReference type="SUPFAM" id="SSF48613">
    <property type="entry name" value="Heme oxygenase-like"/>
    <property type="match status" value="1"/>
</dbReference>
<dbReference type="Gene3D" id="1.20.910.10">
    <property type="entry name" value="Heme oxygenase-like"/>
    <property type="match status" value="1"/>
</dbReference>
<evidence type="ECO:0000313" key="2">
    <source>
        <dbReference type="Proteomes" id="UP000645390"/>
    </source>
</evidence>
<accession>A0ABQ2BJ57</accession>
<dbReference type="InterPro" id="IPR016084">
    <property type="entry name" value="Haem_Oase-like_multi-hlx"/>
</dbReference>
<proteinExistence type="predicted"/>
<name>A0ABQ2BJ57_9SPHI</name>
<keyword evidence="2" id="KW-1185">Reference proteome</keyword>
<reference evidence="2" key="1">
    <citation type="journal article" date="2019" name="Int. J. Syst. Evol. Microbiol.">
        <title>The Global Catalogue of Microorganisms (GCM) 10K type strain sequencing project: providing services to taxonomists for standard genome sequencing and annotation.</title>
        <authorList>
            <consortium name="The Broad Institute Genomics Platform"/>
            <consortium name="The Broad Institute Genome Sequencing Center for Infectious Disease"/>
            <person name="Wu L."/>
            <person name="Ma J."/>
        </authorList>
    </citation>
    <scope>NUCLEOTIDE SEQUENCE [LARGE SCALE GENOMIC DNA]</scope>
    <source>
        <strain evidence="2">CCM 8939</strain>
    </source>
</reference>
<sequence>MIANILRAETAESHKELEALMFVNEIMNKSLSIENYKKLLSINYIMHQRLEHKLANMLDDDIAEKLELKSRFKLSALDKDLAYWKIDPLTLPELDFKLFVPEKSNAAVLGALYVLEGATLGGNVIKKHILANPNFKNNDDGLNYYGVYAEEIISKWKSFVQILNQQVTEADFGNCVRSANLTFGNLIKLSKQLNS</sequence>
<dbReference type="InterPro" id="IPR016053">
    <property type="entry name" value="Haem_Oase-like"/>
</dbReference>
<comment type="caution">
    <text evidence="1">The sequence shown here is derived from an EMBL/GenBank/DDBJ whole genome shotgun (WGS) entry which is preliminary data.</text>
</comment>